<gene>
    <name evidence="1" type="ORF">METZ01_LOCUS279803</name>
</gene>
<protein>
    <recommendedName>
        <fullName evidence="2">Helicase ATP-binding domain-containing protein</fullName>
    </recommendedName>
</protein>
<sequence length="346" mass="39081">MFAEGDPALRFLVADEVGLGKTHVAKGVIALVIEHLRRIGDERHDIVYVCSNAAIARQNLRKLVPKGIEPLENIERLTMLPLARLDAGNSGQPGVNLLAITPGTSLKFGRSTGTFTERCLAYTFLRSHWGADVMSPRARRIFWNGITAGDPDKRLRSLERQYRPLIRGSLDGFVKLLDKVDEDRRHHGRPSIRSLFDEIVDGLAWKRTFPDDLLELRKELIGEVRRVMALVGITALRPDFVVLDEFQRFKDLLQPDPGNFAAELAHHLFDHVDPETGRATRTLLLSATPYRMYTTADEVDGDHYADFLDTCRFLYQDPKPVDRLERRFAKLRSALMSVDTLADAGV</sequence>
<evidence type="ECO:0000313" key="1">
    <source>
        <dbReference type="EMBL" id="SVC26949.1"/>
    </source>
</evidence>
<dbReference type="SUPFAM" id="SSF52540">
    <property type="entry name" value="P-loop containing nucleoside triphosphate hydrolases"/>
    <property type="match status" value="1"/>
</dbReference>
<name>A0A382KRM8_9ZZZZ</name>
<proteinExistence type="predicted"/>
<reference evidence="1" key="1">
    <citation type="submission" date="2018-05" db="EMBL/GenBank/DDBJ databases">
        <authorList>
            <person name="Lanie J.A."/>
            <person name="Ng W.-L."/>
            <person name="Kazmierczak K.M."/>
            <person name="Andrzejewski T.M."/>
            <person name="Davidsen T.M."/>
            <person name="Wayne K.J."/>
            <person name="Tettelin H."/>
            <person name="Glass J.I."/>
            <person name="Rusch D."/>
            <person name="Podicherti R."/>
            <person name="Tsui H.-C.T."/>
            <person name="Winkler M.E."/>
        </authorList>
    </citation>
    <scope>NUCLEOTIDE SEQUENCE</scope>
</reference>
<dbReference type="EMBL" id="UINC01082305">
    <property type="protein sequence ID" value="SVC26949.1"/>
    <property type="molecule type" value="Genomic_DNA"/>
</dbReference>
<accession>A0A382KRM8</accession>
<organism evidence="1">
    <name type="scientific">marine metagenome</name>
    <dbReference type="NCBI Taxonomy" id="408172"/>
    <lineage>
        <taxon>unclassified sequences</taxon>
        <taxon>metagenomes</taxon>
        <taxon>ecological metagenomes</taxon>
    </lineage>
</organism>
<dbReference type="InterPro" id="IPR027417">
    <property type="entry name" value="P-loop_NTPase"/>
</dbReference>
<dbReference type="AlphaFoldDB" id="A0A382KRM8"/>
<evidence type="ECO:0008006" key="2">
    <source>
        <dbReference type="Google" id="ProtNLM"/>
    </source>
</evidence>
<feature type="non-terminal residue" evidence="1">
    <location>
        <position position="346"/>
    </location>
</feature>